<dbReference type="GO" id="GO:0008658">
    <property type="term" value="F:penicillin binding"/>
    <property type="evidence" value="ECO:0007669"/>
    <property type="project" value="InterPro"/>
</dbReference>
<feature type="transmembrane region" description="Helical" evidence="4">
    <location>
        <begin position="46"/>
        <end position="66"/>
    </location>
</feature>
<keyword evidence="2" id="KW-0378">Hydrolase</keyword>
<reference evidence="7" key="1">
    <citation type="submission" date="2020-10" db="EMBL/GenBank/DDBJ databases">
        <authorList>
            <person name="Gilroy R."/>
        </authorList>
    </citation>
    <scope>NUCLEOTIDE SEQUENCE</scope>
    <source>
        <strain evidence="7">ChiW3-316</strain>
    </source>
</reference>
<evidence type="ECO:0000313" key="8">
    <source>
        <dbReference type="Proteomes" id="UP000824107"/>
    </source>
</evidence>
<feature type="domain" description="Penicillin-binding protein dimerisation" evidence="6">
    <location>
        <begin position="94"/>
        <end position="218"/>
    </location>
</feature>
<dbReference type="InterPro" id="IPR012338">
    <property type="entry name" value="Beta-lactam/transpept-like"/>
</dbReference>
<dbReference type="SUPFAM" id="SSF56519">
    <property type="entry name" value="Penicillin binding protein dimerisation domain"/>
    <property type="match status" value="1"/>
</dbReference>
<dbReference type="PANTHER" id="PTHR30627:SF1">
    <property type="entry name" value="PEPTIDOGLYCAN D,D-TRANSPEPTIDASE FTSI"/>
    <property type="match status" value="1"/>
</dbReference>
<evidence type="ECO:0000313" key="7">
    <source>
        <dbReference type="EMBL" id="HIU54042.1"/>
    </source>
</evidence>
<dbReference type="Gene3D" id="1.10.150.770">
    <property type="match status" value="1"/>
</dbReference>
<dbReference type="EMBL" id="DVNC01000055">
    <property type="protein sequence ID" value="HIU54042.1"/>
    <property type="molecule type" value="Genomic_DNA"/>
</dbReference>
<evidence type="ECO:0000259" key="6">
    <source>
        <dbReference type="Pfam" id="PF03717"/>
    </source>
</evidence>
<dbReference type="PANTHER" id="PTHR30627">
    <property type="entry name" value="PEPTIDOGLYCAN D,D-TRANSPEPTIDASE"/>
    <property type="match status" value="1"/>
</dbReference>
<dbReference type="Gene3D" id="3.90.1310.10">
    <property type="entry name" value="Penicillin-binding protein 2a (Domain 2)"/>
    <property type="match status" value="1"/>
</dbReference>
<dbReference type="GO" id="GO:0004180">
    <property type="term" value="F:carboxypeptidase activity"/>
    <property type="evidence" value="ECO:0007669"/>
    <property type="project" value="UniProtKB-KW"/>
</dbReference>
<dbReference type="Gene3D" id="3.40.710.10">
    <property type="entry name" value="DD-peptidase/beta-lactamase superfamily"/>
    <property type="match status" value="1"/>
</dbReference>
<dbReference type="InterPro" id="IPR036138">
    <property type="entry name" value="PBP_dimer_sf"/>
</dbReference>
<comment type="caution">
    <text evidence="7">The sequence shown here is derived from an EMBL/GenBank/DDBJ whole genome shotgun (WGS) entry which is preliminary data.</text>
</comment>
<feature type="domain" description="Penicillin-binding protein transpeptidase" evidence="5">
    <location>
        <begin position="254"/>
        <end position="534"/>
    </location>
</feature>
<keyword evidence="2" id="KW-0121">Carboxypeptidase</keyword>
<evidence type="ECO:0000259" key="5">
    <source>
        <dbReference type="Pfam" id="PF00905"/>
    </source>
</evidence>
<sequence>MLEKYFSRNRKAHVYLPGEEIKIDTSTAFNNYLFDGDPLTTVKNRVAFATLLFIFAYLVITVRLFGVCLSNGLPAAADDEESRHLFTYADNPIKRADILDRNGTIIATSLPTVNLYANPRKVPNKEKAAAKLSAVLPDIRYEDILAKLQRRNTFVYLKRNLTPSQQYQINALGIPGLEFENGEKRIYPHKELFAQLLGSTNIDNQGIAGIEKQMDERLTQSDIPLTLTIDAGLQDTIREELKAAVSKFKAEGAAAIVMDVRSGEILAMISLPDYDPNSMNNIPERALFNFATKGVYEPGSVLKVFNAAMGLESGKVKVSDKWDATKPLKLRYNTIKDYRGENRWLDLPEILIYSSNIGSARIALTVGKDEQRKFLNNLGFFTPIKSIEVAEKGMPLIPSEKRWGEETTATVGYGYGISITPLHLISAFSAIVNGGIYHAPTLLKDNQARDSHRVISFNTSKQMRKLLRGVVTDGSGKRANVLGYEVAGKTGTANKLVNGHYVDKKVMTSFLATFPASEPQYALFMVMDEPKPLKETWGFVTSGWNTVPTAGKIISEIAPQLNVKANYDLDELRRSRIIEATFEKPVRP</sequence>
<name>A0A9D1M5R3_9PROT</name>
<keyword evidence="4" id="KW-1133">Transmembrane helix</keyword>
<protein>
    <submittedName>
        <fullName evidence="7">Penicillin-binding protein 2</fullName>
    </submittedName>
</protein>
<dbReference type="InterPro" id="IPR050515">
    <property type="entry name" value="Beta-lactam/transpept"/>
</dbReference>
<keyword evidence="3 4" id="KW-0472">Membrane</keyword>
<evidence type="ECO:0000256" key="4">
    <source>
        <dbReference type="SAM" id="Phobius"/>
    </source>
</evidence>
<accession>A0A9D1M5R3</accession>
<dbReference type="InterPro" id="IPR005311">
    <property type="entry name" value="PBP_dimer"/>
</dbReference>
<reference evidence="7" key="2">
    <citation type="journal article" date="2021" name="PeerJ">
        <title>Extensive microbial diversity within the chicken gut microbiome revealed by metagenomics and culture.</title>
        <authorList>
            <person name="Gilroy R."/>
            <person name="Ravi A."/>
            <person name="Getino M."/>
            <person name="Pursley I."/>
            <person name="Horton D.L."/>
            <person name="Alikhan N.F."/>
            <person name="Baker D."/>
            <person name="Gharbi K."/>
            <person name="Hall N."/>
            <person name="Watson M."/>
            <person name="Adriaenssens E.M."/>
            <person name="Foster-Nyarko E."/>
            <person name="Jarju S."/>
            <person name="Secka A."/>
            <person name="Antonio M."/>
            <person name="Oren A."/>
            <person name="Chaudhuri R.R."/>
            <person name="La Ragione R."/>
            <person name="Hildebrand F."/>
            <person name="Pallen M.J."/>
        </authorList>
    </citation>
    <scope>NUCLEOTIDE SEQUENCE</scope>
    <source>
        <strain evidence="7">ChiW3-316</strain>
    </source>
</reference>
<comment type="subcellular location">
    <subcellularLocation>
        <location evidence="1">Membrane</location>
    </subcellularLocation>
</comment>
<dbReference type="Pfam" id="PF03717">
    <property type="entry name" value="PBP_dimer"/>
    <property type="match status" value="1"/>
</dbReference>
<dbReference type="AlphaFoldDB" id="A0A9D1M5R3"/>
<keyword evidence="4" id="KW-0812">Transmembrane</keyword>
<evidence type="ECO:0000256" key="2">
    <source>
        <dbReference type="ARBA" id="ARBA00022645"/>
    </source>
</evidence>
<dbReference type="GO" id="GO:0071555">
    <property type="term" value="P:cell wall organization"/>
    <property type="evidence" value="ECO:0007669"/>
    <property type="project" value="TreeGrafter"/>
</dbReference>
<dbReference type="SUPFAM" id="SSF56601">
    <property type="entry name" value="beta-lactamase/transpeptidase-like"/>
    <property type="match status" value="1"/>
</dbReference>
<evidence type="ECO:0000256" key="3">
    <source>
        <dbReference type="ARBA" id="ARBA00023136"/>
    </source>
</evidence>
<keyword evidence="2" id="KW-0645">Protease</keyword>
<evidence type="ECO:0000256" key="1">
    <source>
        <dbReference type="ARBA" id="ARBA00004370"/>
    </source>
</evidence>
<dbReference type="Gene3D" id="3.30.450.330">
    <property type="match status" value="1"/>
</dbReference>
<dbReference type="Proteomes" id="UP000824107">
    <property type="component" value="Unassembled WGS sequence"/>
</dbReference>
<proteinExistence type="predicted"/>
<dbReference type="GO" id="GO:0005886">
    <property type="term" value="C:plasma membrane"/>
    <property type="evidence" value="ECO:0007669"/>
    <property type="project" value="TreeGrafter"/>
</dbReference>
<organism evidence="7 8">
    <name type="scientific">Candidatus Scatocola faecipullorum</name>
    <dbReference type="NCBI Taxonomy" id="2840917"/>
    <lineage>
        <taxon>Bacteria</taxon>
        <taxon>Pseudomonadati</taxon>
        <taxon>Pseudomonadota</taxon>
        <taxon>Alphaproteobacteria</taxon>
        <taxon>Rhodospirillales</taxon>
        <taxon>Rhodospirillaceae</taxon>
        <taxon>Rhodospirillaceae incertae sedis</taxon>
        <taxon>Candidatus Scatocola</taxon>
    </lineage>
</organism>
<gene>
    <name evidence="7" type="ORF">IAD20_08195</name>
</gene>
<dbReference type="InterPro" id="IPR001460">
    <property type="entry name" value="PCN-bd_Tpept"/>
</dbReference>
<dbReference type="Pfam" id="PF00905">
    <property type="entry name" value="Transpeptidase"/>
    <property type="match status" value="1"/>
</dbReference>